<dbReference type="AlphaFoldDB" id="A0AAD7CW52"/>
<protein>
    <submittedName>
        <fullName evidence="1">Uncharacterized protein</fullName>
    </submittedName>
</protein>
<gene>
    <name evidence="1" type="ORF">B0H17DRAFT_1252110</name>
</gene>
<dbReference type="Proteomes" id="UP001221757">
    <property type="component" value="Unassembled WGS sequence"/>
</dbReference>
<evidence type="ECO:0000313" key="1">
    <source>
        <dbReference type="EMBL" id="KAJ7667097.1"/>
    </source>
</evidence>
<comment type="caution">
    <text evidence="1">The sequence shown here is derived from an EMBL/GenBank/DDBJ whole genome shotgun (WGS) entry which is preliminary data.</text>
</comment>
<feature type="non-terminal residue" evidence="1">
    <location>
        <position position="1"/>
    </location>
</feature>
<accession>A0AAD7CW52</accession>
<reference evidence="1" key="1">
    <citation type="submission" date="2023-03" db="EMBL/GenBank/DDBJ databases">
        <title>Massive genome expansion in bonnet fungi (Mycena s.s.) driven by repeated elements and novel gene families across ecological guilds.</title>
        <authorList>
            <consortium name="Lawrence Berkeley National Laboratory"/>
            <person name="Harder C.B."/>
            <person name="Miyauchi S."/>
            <person name="Viragh M."/>
            <person name="Kuo A."/>
            <person name="Thoen E."/>
            <person name="Andreopoulos B."/>
            <person name="Lu D."/>
            <person name="Skrede I."/>
            <person name="Drula E."/>
            <person name="Henrissat B."/>
            <person name="Morin E."/>
            <person name="Kohler A."/>
            <person name="Barry K."/>
            <person name="LaButti K."/>
            <person name="Morin E."/>
            <person name="Salamov A."/>
            <person name="Lipzen A."/>
            <person name="Mereny Z."/>
            <person name="Hegedus B."/>
            <person name="Baldrian P."/>
            <person name="Stursova M."/>
            <person name="Weitz H."/>
            <person name="Taylor A."/>
            <person name="Grigoriev I.V."/>
            <person name="Nagy L.G."/>
            <person name="Martin F."/>
            <person name="Kauserud H."/>
        </authorList>
    </citation>
    <scope>NUCLEOTIDE SEQUENCE</scope>
    <source>
        <strain evidence="1">CBHHK067</strain>
    </source>
</reference>
<evidence type="ECO:0000313" key="2">
    <source>
        <dbReference type="Proteomes" id="UP001221757"/>
    </source>
</evidence>
<keyword evidence="2" id="KW-1185">Reference proteome</keyword>
<dbReference type="EMBL" id="JARKIE010000206">
    <property type="protein sequence ID" value="KAJ7667097.1"/>
    <property type="molecule type" value="Genomic_DNA"/>
</dbReference>
<name>A0AAD7CW52_MYCRO</name>
<proteinExistence type="predicted"/>
<sequence length="129" mass="12912">SAPIEQRQVGDLQCNIDRFKIVTSLAATGSAVGKIDTTYVHDPATAAAVTAAQTGLSSAGDGIKTIALSLVTGQAAPATARTQVQQGLLDAQTALTGITDATVNATLADAQSKLASTIQDGTAVVTDCK</sequence>
<organism evidence="1 2">
    <name type="scientific">Mycena rosella</name>
    <name type="common">Pink bonnet</name>
    <name type="synonym">Agaricus rosellus</name>
    <dbReference type="NCBI Taxonomy" id="1033263"/>
    <lineage>
        <taxon>Eukaryota</taxon>
        <taxon>Fungi</taxon>
        <taxon>Dikarya</taxon>
        <taxon>Basidiomycota</taxon>
        <taxon>Agaricomycotina</taxon>
        <taxon>Agaricomycetes</taxon>
        <taxon>Agaricomycetidae</taxon>
        <taxon>Agaricales</taxon>
        <taxon>Marasmiineae</taxon>
        <taxon>Mycenaceae</taxon>
        <taxon>Mycena</taxon>
    </lineage>
</organism>